<feature type="domain" description="Tetrapyrrole methylase" evidence="1">
    <location>
        <begin position="13"/>
        <end position="101"/>
    </location>
</feature>
<dbReference type="Gene3D" id="3.40.1010.10">
    <property type="entry name" value="Cobalt-precorrin-4 Transmethylase, Domain 1"/>
    <property type="match status" value="1"/>
</dbReference>
<evidence type="ECO:0000313" key="3">
    <source>
        <dbReference type="Proteomes" id="UP000748332"/>
    </source>
</evidence>
<dbReference type="EMBL" id="JAGQLM010000156">
    <property type="protein sequence ID" value="MCA9375360.1"/>
    <property type="molecule type" value="Genomic_DNA"/>
</dbReference>
<organism evidence="2 3">
    <name type="scientific">Candidatus Dojkabacteria bacterium</name>
    <dbReference type="NCBI Taxonomy" id="2099670"/>
    <lineage>
        <taxon>Bacteria</taxon>
        <taxon>Candidatus Dojkabacteria</taxon>
    </lineage>
</organism>
<dbReference type="SUPFAM" id="SSF53790">
    <property type="entry name" value="Tetrapyrrole methylase"/>
    <property type="match status" value="1"/>
</dbReference>
<evidence type="ECO:0000259" key="1">
    <source>
        <dbReference type="Pfam" id="PF00590"/>
    </source>
</evidence>
<dbReference type="PANTHER" id="PTHR46111:SF1">
    <property type="entry name" value="RIBOSOMAL RNA SMALL SUBUNIT METHYLTRANSFERASE I"/>
    <property type="match status" value="1"/>
</dbReference>
<name>A0A955HYH9_9BACT</name>
<comment type="caution">
    <text evidence="2">The sequence shown here is derived from an EMBL/GenBank/DDBJ whole genome shotgun (WGS) entry which is preliminary data.</text>
</comment>
<feature type="non-terminal residue" evidence="2">
    <location>
        <position position="104"/>
    </location>
</feature>
<protein>
    <submittedName>
        <fullName evidence="2">16S rRNA (Cytidine(1402)-2'-O)-methyltransferase</fullName>
    </submittedName>
</protein>
<dbReference type="InterPro" id="IPR018063">
    <property type="entry name" value="SAM_MeTrfase_RsmI_CS"/>
</dbReference>
<dbReference type="Proteomes" id="UP000748332">
    <property type="component" value="Unassembled WGS sequence"/>
</dbReference>
<dbReference type="GO" id="GO:0008168">
    <property type="term" value="F:methyltransferase activity"/>
    <property type="evidence" value="ECO:0007669"/>
    <property type="project" value="InterPro"/>
</dbReference>
<gene>
    <name evidence="2" type="ORF">KC622_03450</name>
</gene>
<dbReference type="PROSITE" id="PS01296">
    <property type="entry name" value="RSMI"/>
    <property type="match status" value="1"/>
</dbReference>
<dbReference type="Pfam" id="PF00590">
    <property type="entry name" value="TP_methylase"/>
    <property type="match status" value="1"/>
</dbReference>
<accession>A0A955HYH9</accession>
<dbReference type="PANTHER" id="PTHR46111">
    <property type="entry name" value="RIBOSOMAL RNA SMALL SUBUNIT METHYLTRANSFERASE I"/>
    <property type="match status" value="1"/>
</dbReference>
<proteinExistence type="predicted"/>
<dbReference type="InterPro" id="IPR000878">
    <property type="entry name" value="4pyrrol_Mease"/>
</dbReference>
<dbReference type="AlphaFoldDB" id="A0A955HYH9"/>
<reference evidence="2" key="2">
    <citation type="journal article" date="2021" name="Microbiome">
        <title>Successional dynamics and alternative stable states in a saline activated sludge microbial community over 9 years.</title>
        <authorList>
            <person name="Wang Y."/>
            <person name="Ye J."/>
            <person name="Ju F."/>
            <person name="Liu L."/>
            <person name="Boyd J.A."/>
            <person name="Deng Y."/>
            <person name="Parks D.H."/>
            <person name="Jiang X."/>
            <person name="Yin X."/>
            <person name="Woodcroft B.J."/>
            <person name="Tyson G.W."/>
            <person name="Hugenholtz P."/>
            <person name="Polz M.F."/>
            <person name="Zhang T."/>
        </authorList>
    </citation>
    <scope>NUCLEOTIDE SEQUENCE</scope>
    <source>
        <strain evidence="2">HKST-UBA16</strain>
    </source>
</reference>
<dbReference type="InterPro" id="IPR014777">
    <property type="entry name" value="4pyrrole_Mease_sub1"/>
</dbReference>
<reference evidence="2" key="1">
    <citation type="submission" date="2020-04" db="EMBL/GenBank/DDBJ databases">
        <authorList>
            <person name="Zhang T."/>
        </authorList>
    </citation>
    <scope>NUCLEOTIDE SEQUENCE</scope>
    <source>
        <strain evidence="2">HKST-UBA16</strain>
    </source>
</reference>
<evidence type="ECO:0000313" key="2">
    <source>
        <dbReference type="EMBL" id="MCA9375360.1"/>
    </source>
</evidence>
<dbReference type="InterPro" id="IPR035996">
    <property type="entry name" value="4pyrrol_Methylase_sf"/>
</dbReference>
<sequence>MSKINRDSIENALYVVATPIGNLGDVTYRAVEVLKGSHFVLAEDTRQTKKLFEKYGIDTPLVSYRDQNHDQIIPKIIEKLDAGLTLSLVSDSGTPNISDPGFKR</sequence>
<dbReference type="InterPro" id="IPR008189">
    <property type="entry name" value="rRNA_ssu_MeTfrase_I"/>
</dbReference>